<name>A0A7X9S2H6_9BACT</name>
<feature type="region of interest" description="Disordered" evidence="1">
    <location>
        <begin position="1"/>
        <end position="20"/>
    </location>
</feature>
<dbReference type="Proteomes" id="UP000576082">
    <property type="component" value="Unassembled WGS sequence"/>
</dbReference>
<evidence type="ECO:0000313" key="3">
    <source>
        <dbReference type="Proteomes" id="UP000576082"/>
    </source>
</evidence>
<dbReference type="RefSeq" id="WP_169661134.1">
    <property type="nucleotide sequence ID" value="NZ_JABANE010000274.1"/>
</dbReference>
<dbReference type="EMBL" id="JABANE010000274">
    <property type="protein sequence ID" value="NME72982.1"/>
    <property type="molecule type" value="Genomic_DNA"/>
</dbReference>
<dbReference type="AlphaFoldDB" id="A0A7X9S2H6"/>
<accession>A0A7X9S2H6</accession>
<proteinExistence type="predicted"/>
<gene>
    <name evidence="2" type="ORF">HHU12_33815</name>
</gene>
<organism evidence="2 3">
    <name type="scientific">Flammeovirga aprica JL-4</name>
    <dbReference type="NCBI Taxonomy" id="694437"/>
    <lineage>
        <taxon>Bacteria</taxon>
        <taxon>Pseudomonadati</taxon>
        <taxon>Bacteroidota</taxon>
        <taxon>Cytophagia</taxon>
        <taxon>Cytophagales</taxon>
        <taxon>Flammeovirgaceae</taxon>
        <taxon>Flammeovirga</taxon>
    </lineage>
</organism>
<comment type="caution">
    <text evidence="2">The sequence shown here is derived from an EMBL/GenBank/DDBJ whole genome shotgun (WGS) entry which is preliminary data.</text>
</comment>
<evidence type="ECO:0000313" key="2">
    <source>
        <dbReference type="EMBL" id="NME72982.1"/>
    </source>
</evidence>
<evidence type="ECO:0000256" key="1">
    <source>
        <dbReference type="SAM" id="MobiDB-lite"/>
    </source>
</evidence>
<reference evidence="2 3" key="1">
    <citation type="submission" date="2020-04" db="EMBL/GenBank/DDBJ databases">
        <title>Flammeovirga sp. SR4, a novel species isolated from seawater.</title>
        <authorList>
            <person name="Wang X."/>
        </authorList>
    </citation>
    <scope>NUCLEOTIDE SEQUENCE [LARGE SCALE GENOMIC DNA]</scope>
    <source>
        <strain evidence="2 3">ATCC 23126</strain>
    </source>
</reference>
<protein>
    <submittedName>
        <fullName evidence="2">Uncharacterized protein</fullName>
    </submittedName>
</protein>
<keyword evidence="3" id="KW-1185">Reference proteome</keyword>
<sequence length="60" mass="6554">MNIDSKGCNGDGSAINLERTGNSGTITFSIGSWDCPSGCLYHRYWVFKVEGGKAEFIEAY</sequence>